<comment type="caution">
    <text evidence="1">The sequence shown here is derived from an EMBL/GenBank/DDBJ whole genome shotgun (WGS) entry which is preliminary data.</text>
</comment>
<accession>A0ABD1NIZ6</accession>
<proteinExistence type="predicted"/>
<dbReference type="EMBL" id="JBGMDY010000001">
    <property type="protein sequence ID" value="KAL2347120.1"/>
    <property type="molecule type" value="Genomic_DNA"/>
</dbReference>
<organism evidence="1 2">
    <name type="scientific">Flemingia macrophylla</name>
    <dbReference type="NCBI Taxonomy" id="520843"/>
    <lineage>
        <taxon>Eukaryota</taxon>
        <taxon>Viridiplantae</taxon>
        <taxon>Streptophyta</taxon>
        <taxon>Embryophyta</taxon>
        <taxon>Tracheophyta</taxon>
        <taxon>Spermatophyta</taxon>
        <taxon>Magnoliopsida</taxon>
        <taxon>eudicotyledons</taxon>
        <taxon>Gunneridae</taxon>
        <taxon>Pentapetalae</taxon>
        <taxon>rosids</taxon>
        <taxon>fabids</taxon>
        <taxon>Fabales</taxon>
        <taxon>Fabaceae</taxon>
        <taxon>Papilionoideae</taxon>
        <taxon>50 kb inversion clade</taxon>
        <taxon>NPAAA clade</taxon>
        <taxon>indigoferoid/millettioid clade</taxon>
        <taxon>Phaseoleae</taxon>
        <taxon>Flemingia</taxon>
    </lineage>
</organism>
<dbReference type="Proteomes" id="UP001603857">
    <property type="component" value="Unassembled WGS sequence"/>
</dbReference>
<keyword evidence="2" id="KW-1185">Reference proteome</keyword>
<gene>
    <name evidence="1" type="ORF">Fmac_001120</name>
</gene>
<dbReference type="AlphaFoldDB" id="A0ABD1NIZ6"/>
<evidence type="ECO:0000313" key="2">
    <source>
        <dbReference type="Proteomes" id="UP001603857"/>
    </source>
</evidence>
<reference evidence="1 2" key="1">
    <citation type="submission" date="2024-08" db="EMBL/GenBank/DDBJ databases">
        <title>Insights into the chromosomal genome structure of Flemingia macrophylla.</title>
        <authorList>
            <person name="Ding Y."/>
            <person name="Zhao Y."/>
            <person name="Bi W."/>
            <person name="Wu M."/>
            <person name="Zhao G."/>
            <person name="Gong Y."/>
            <person name="Li W."/>
            <person name="Zhang P."/>
        </authorList>
    </citation>
    <scope>NUCLEOTIDE SEQUENCE [LARGE SCALE GENOMIC DNA]</scope>
    <source>
        <strain evidence="1">DYQJB</strain>
        <tissue evidence="1">Leaf</tissue>
    </source>
</reference>
<evidence type="ECO:0000313" key="1">
    <source>
        <dbReference type="EMBL" id="KAL2347120.1"/>
    </source>
</evidence>
<dbReference type="PANTHER" id="PTHR35485">
    <property type="entry name" value="OS01G0888900 PROTEIN"/>
    <property type="match status" value="1"/>
</dbReference>
<dbReference type="PANTHER" id="PTHR35485:SF4">
    <property type="entry name" value="EXPRESSED PROTEIN"/>
    <property type="match status" value="1"/>
</dbReference>
<name>A0ABD1NIZ6_9FABA</name>
<sequence length="105" mass="12179">MEGLLPLVFKAIKKNRSRRHYECLSSGISMAEMYPQTQTHNHIPHTHNQDHHHKLGHRRYKSVEDFQPPNTITAVDDSPKLVRIPLLTLSFLLSPFSKFIDPPRS</sequence>
<protein>
    <submittedName>
        <fullName evidence="1">Uncharacterized protein</fullName>
    </submittedName>
</protein>